<dbReference type="KEGG" id="elq:Ga0102493_111652"/>
<feature type="transmembrane region" description="Helical" evidence="1">
    <location>
        <begin position="70"/>
        <end position="87"/>
    </location>
</feature>
<evidence type="ECO:0000256" key="1">
    <source>
        <dbReference type="SAM" id="Phobius"/>
    </source>
</evidence>
<comment type="caution">
    <text evidence="2">The sequence shown here is derived from an EMBL/GenBank/DDBJ whole genome shotgun (WGS) entry which is preliminary data.</text>
</comment>
<dbReference type="RefSeq" id="WP_034906222.1">
    <property type="nucleotide sequence ID" value="NZ_CP017057.1"/>
</dbReference>
<feature type="transmembrane region" description="Helical" evidence="1">
    <location>
        <begin position="162"/>
        <end position="182"/>
    </location>
</feature>
<evidence type="ECO:0000313" key="2">
    <source>
        <dbReference type="EMBL" id="KEO89957.1"/>
    </source>
</evidence>
<keyword evidence="1" id="KW-1133">Transmembrane helix</keyword>
<keyword evidence="1" id="KW-0472">Membrane</keyword>
<name>A0A074MWG4_9SPHN</name>
<dbReference type="PATRIC" id="fig|39960.10.peg.734"/>
<gene>
    <name evidence="2" type="ORF">EH32_02920</name>
</gene>
<evidence type="ECO:0000313" key="3">
    <source>
        <dbReference type="Proteomes" id="UP000027866"/>
    </source>
</evidence>
<keyword evidence="1" id="KW-0812">Transmembrane</keyword>
<organism evidence="2 3">
    <name type="scientific">Erythrobacter litoralis</name>
    <dbReference type="NCBI Taxonomy" id="39960"/>
    <lineage>
        <taxon>Bacteria</taxon>
        <taxon>Pseudomonadati</taxon>
        <taxon>Pseudomonadota</taxon>
        <taxon>Alphaproteobacteria</taxon>
        <taxon>Sphingomonadales</taxon>
        <taxon>Erythrobacteraceae</taxon>
        <taxon>Erythrobacter/Porphyrobacter group</taxon>
        <taxon>Erythrobacter</taxon>
    </lineage>
</organism>
<feature type="transmembrane region" description="Helical" evidence="1">
    <location>
        <begin position="126"/>
        <end position="150"/>
    </location>
</feature>
<proteinExistence type="predicted"/>
<protein>
    <recommendedName>
        <fullName evidence="4">GDT1 family protein</fullName>
    </recommendedName>
</protein>
<accession>A0A074MWG4</accession>
<sequence length="187" mass="19111">MDSFLFTLLLVFAIALGGRDQLTVAHFSDALGRSGSLLALGIAASAASAALMAWAGASLAAILPSRAAEMLVAFALAIAAAELAWPARVKRPAEPTRSLGAIAIVVLARQVGDAARFAVFAFAAEAVYPVVTVIGGAIGGGAAIALGWYAGGARLARFPLRAMRLALAALLFVAALFIGLNARYMVW</sequence>
<evidence type="ECO:0008006" key="4">
    <source>
        <dbReference type="Google" id="ProtNLM"/>
    </source>
</evidence>
<reference evidence="2 3" key="1">
    <citation type="submission" date="2014-04" db="EMBL/GenBank/DDBJ databases">
        <title>A comprehensive comparison of genomes of Erythrobacter spp. Strains.</title>
        <authorList>
            <person name="Zheng Q."/>
        </authorList>
    </citation>
    <scope>NUCLEOTIDE SEQUENCE [LARGE SCALE GENOMIC DNA]</scope>
    <source>
        <strain evidence="2 3">DSM 8509</strain>
    </source>
</reference>
<keyword evidence="3" id="KW-1185">Reference proteome</keyword>
<dbReference type="Proteomes" id="UP000027866">
    <property type="component" value="Unassembled WGS sequence"/>
</dbReference>
<dbReference type="EMBL" id="JMIX01000013">
    <property type="protein sequence ID" value="KEO89957.1"/>
    <property type="molecule type" value="Genomic_DNA"/>
</dbReference>
<dbReference type="AlphaFoldDB" id="A0A074MWG4"/>
<feature type="transmembrane region" description="Helical" evidence="1">
    <location>
        <begin position="37"/>
        <end position="63"/>
    </location>
</feature>